<comment type="caution">
    <text evidence="8">The sequence shown here is derived from an EMBL/GenBank/DDBJ whole genome shotgun (WGS) entry which is preliminary data.</text>
</comment>
<name>A0ABQ7TQF2_PHRPL</name>
<proteinExistence type="inferred from homology"/>
<keyword evidence="2 5" id="KW-0067">ATP-binding</keyword>
<dbReference type="InterPro" id="IPR027417">
    <property type="entry name" value="P-loop_NTPase"/>
</dbReference>
<feature type="compositionally biased region" description="Polar residues" evidence="6">
    <location>
        <begin position="889"/>
        <end position="913"/>
    </location>
</feature>
<accession>A0ABQ7TQF2</accession>
<feature type="region of interest" description="Disordered" evidence="6">
    <location>
        <begin position="884"/>
        <end position="913"/>
    </location>
</feature>
<dbReference type="InterPro" id="IPR001609">
    <property type="entry name" value="Myosin_head_motor_dom-like"/>
</dbReference>
<dbReference type="SUPFAM" id="SSF52540">
    <property type="entry name" value="P-loop containing nucleoside triphosphate hydrolases"/>
    <property type="match status" value="1"/>
</dbReference>
<keyword evidence="9" id="KW-1185">Reference proteome</keyword>
<feature type="compositionally biased region" description="Polar residues" evidence="6">
    <location>
        <begin position="1121"/>
        <end position="1157"/>
    </location>
</feature>
<feature type="region of interest" description="Disordered" evidence="6">
    <location>
        <begin position="614"/>
        <end position="738"/>
    </location>
</feature>
<feature type="region of interest" description="Disordered" evidence="6">
    <location>
        <begin position="557"/>
        <end position="579"/>
    </location>
</feature>
<keyword evidence="3 5" id="KW-0518">Myosin</keyword>
<evidence type="ECO:0000313" key="9">
    <source>
        <dbReference type="Proteomes" id="UP000826234"/>
    </source>
</evidence>
<evidence type="ECO:0000256" key="6">
    <source>
        <dbReference type="SAM" id="MobiDB-lite"/>
    </source>
</evidence>
<feature type="region of interest" description="Disordered" evidence="6">
    <location>
        <begin position="1017"/>
        <end position="1053"/>
    </location>
</feature>
<keyword evidence="5" id="KW-0009">Actin-binding</keyword>
<feature type="compositionally biased region" description="Basic and acidic residues" evidence="6">
    <location>
        <begin position="373"/>
        <end position="388"/>
    </location>
</feature>
<feature type="compositionally biased region" description="Polar residues" evidence="6">
    <location>
        <begin position="810"/>
        <end position="819"/>
    </location>
</feature>
<dbReference type="Proteomes" id="UP000826234">
    <property type="component" value="Unassembled WGS sequence"/>
</dbReference>
<feature type="compositionally biased region" description="Basic and acidic residues" evidence="6">
    <location>
        <begin position="1"/>
        <end position="11"/>
    </location>
</feature>
<feature type="domain" description="Myosin motor" evidence="7">
    <location>
        <begin position="1296"/>
        <end position="1385"/>
    </location>
</feature>
<feature type="compositionally biased region" description="Low complexity" evidence="6">
    <location>
        <begin position="832"/>
        <end position="843"/>
    </location>
</feature>
<feature type="region of interest" description="Disordered" evidence="6">
    <location>
        <begin position="1118"/>
        <end position="1186"/>
    </location>
</feature>
<evidence type="ECO:0000313" key="8">
    <source>
        <dbReference type="EMBL" id="KAH0632039.1"/>
    </source>
</evidence>
<dbReference type="EMBL" id="JAIPUX010000026">
    <property type="protein sequence ID" value="KAH0632039.1"/>
    <property type="molecule type" value="Genomic_DNA"/>
</dbReference>
<feature type="compositionally biased region" description="Basic residues" evidence="6">
    <location>
        <begin position="187"/>
        <end position="203"/>
    </location>
</feature>
<feature type="compositionally biased region" description="Acidic residues" evidence="6">
    <location>
        <begin position="389"/>
        <end position="401"/>
    </location>
</feature>
<evidence type="ECO:0000256" key="1">
    <source>
        <dbReference type="ARBA" id="ARBA00022741"/>
    </source>
</evidence>
<comment type="similarity">
    <text evidence="5">Belongs to the TRAFAC class myosin-kinesin ATPase superfamily. Myosin family.</text>
</comment>
<feature type="binding site" evidence="5">
    <location>
        <begin position="1321"/>
        <end position="1328"/>
    </location>
    <ligand>
        <name>ATP</name>
        <dbReference type="ChEBI" id="CHEBI:30616"/>
    </ligand>
</feature>
<feature type="compositionally biased region" description="Basic and acidic residues" evidence="6">
    <location>
        <begin position="402"/>
        <end position="412"/>
    </location>
</feature>
<dbReference type="Gene3D" id="3.40.850.10">
    <property type="entry name" value="Kinesin motor domain"/>
    <property type="match status" value="1"/>
</dbReference>
<comment type="caution">
    <text evidence="5">Lacks conserved residue(s) required for the propagation of feature annotation.</text>
</comment>
<evidence type="ECO:0000256" key="5">
    <source>
        <dbReference type="PROSITE-ProRule" id="PRU00782"/>
    </source>
</evidence>
<evidence type="ECO:0000256" key="4">
    <source>
        <dbReference type="ARBA" id="ARBA00023175"/>
    </source>
</evidence>
<feature type="region of interest" description="Disordered" evidence="6">
    <location>
        <begin position="776"/>
        <end position="843"/>
    </location>
</feature>
<feature type="region of interest" description="Disordered" evidence="6">
    <location>
        <begin position="1"/>
        <end position="203"/>
    </location>
</feature>
<evidence type="ECO:0000256" key="3">
    <source>
        <dbReference type="ARBA" id="ARBA00023123"/>
    </source>
</evidence>
<dbReference type="Pfam" id="PF00063">
    <property type="entry name" value="Myosin_head"/>
    <property type="match status" value="1"/>
</dbReference>
<feature type="compositionally biased region" description="Acidic residues" evidence="6">
    <location>
        <begin position="35"/>
        <end position="54"/>
    </location>
</feature>
<dbReference type="PANTHER" id="PTHR22692">
    <property type="entry name" value="MYOSIN VII, XV"/>
    <property type="match status" value="1"/>
</dbReference>
<feature type="compositionally biased region" description="Basic residues" evidence="6">
    <location>
        <begin position="166"/>
        <end position="176"/>
    </location>
</feature>
<sequence>MAKKGKEEAKGKKGKVVSDSDEVSEDAEVSKSNAEESEIGSELVEEEQLEESEEDPKKKGKNKKGTARGAAAKKVAAKGGKKGTSEEEEAEDVSGKKKRQIKGASKLVMGLATEDAKKKKGAKKDNAKAPLKGAAKATAKTGAEALPKKKRNLKSTSKIFMGFKTAGRKKTPKKSQFKNTSRFFWGLKKHSTKRKKVKKKNKGVIKSTSNLMMRFKELGKKKKKKTVPSTGETKKSSFLLIRLGGRKAEEQRGKRTKANQKFKAQAQIVSKVVAATNWLTQKFLSKHRYCPRATDESWLSRIGAKKLPFPSGDEVLRHRANMRKVPGSDTLYSQNQEIYGYWEKLDSAAQLNCYNDYQEPSNYGPQPSSRFGYPDKDGRYSSRSRPTDDEYEPVEEPVDYYDQDRYDYHNYENQEGELSGSYSPYEPYDGSRNDYEGARGAHGPSYEETGQMGYPNEDVYSQHEVSYSESEWPAETQASYNPYAYSLDDIAETDETEGVDEGPGAYSFPSSPQFSFEQQDWRDALTSQLPLNRNFRLFPRPQVKLFGKDKLDVTLPPSPHLPFGSWDPEEEEEAIENESEPLISPFAQFDNQNLDPPRSPGAFSKLLPGCFVSKLQRSRPTNPTGRDFGRGMGLSNPGISPREYGSPLGQFLQKSLSQPKPILKHRRSGGTSWPLSPTPVGRGPTSPFAERWPIRPASPQLPATRHFEMPGSDPSPKPVKRFGAPPASHPSVRLREALHEELHNTLPFRGLSSHKKATQGFGLPVRKSSPIATINKTSPQLSQRQNSSSSLTSLGSNRRSQSTERKPPTSVFQASSSPQPKARHPLASKRNPSSSSLGSIPSLKTGVPFRRSLFHVPNSPDPFEDSPLDGILGTYTPMGFRNSPAGSVRSHSSPQMSTRRFGSPHSSPNPFRSARRINNFSVDPAGRLPQAWNRQNEPPTKVVKPLMRDQFMRQFIPQSPVLSTRDSPHMLTRQGSRRVTIRESPIDPSPYAPTFDEVRGSADPSWWQQEEWGYPSGNRITPAWNPSPKRGGPRSLRRVSSLNQQTPSPIPSTRKAFLQRIGQPVAGMARPISPIDMEDRNPYWAQYGQSPGPSPALSRCSFTRDSFAEAAVAVAHMEQGSYPQSPTPTTGRKFSSGNLSYGGSPSNLGSPVSQRSYSHARGRGSPSMAHSLPLQDQYNRPRRPDPACFPGELLEHEMEDGMGRYAVVTPQVHRMGSSFRRSSSRQNEPWSDYHTISFHEMPNEWGSEKLFQSPSMGSSKRRGSRRGGSSLFCVQCGIHPENPEDDSVEDMTQLEHLFAITNIAYSKLRDAKLNQCIIISGESGSGKTEATKLILRYLAAINQKQSATQQILEATPLLESFGNAKTVRNNNSSRFGKFVEIFLEE</sequence>
<dbReference type="PANTHER" id="PTHR22692:SF21">
    <property type="entry name" value="MYOSIN XVA"/>
    <property type="match status" value="1"/>
</dbReference>
<evidence type="ECO:0000259" key="7">
    <source>
        <dbReference type="PROSITE" id="PS51456"/>
    </source>
</evidence>
<feature type="compositionally biased region" description="Low complexity" evidence="6">
    <location>
        <begin position="778"/>
        <end position="800"/>
    </location>
</feature>
<keyword evidence="1 5" id="KW-0547">Nucleotide-binding</keyword>
<reference evidence="8 9" key="1">
    <citation type="journal article" date="2022" name="Gigascience">
        <title>A chromosome-level genome assembly and annotation of the desert horned lizard, Phrynosoma platyrhinos, provides insight into chromosomal rearrangements among reptiles.</title>
        <authorList>
            <person name="Koochekian N."/>
            <person name="Ascanio A."/>
            <person name="Farleigh K."/>
            <person name="Card D.C."/>
            <person name="Schield D.R."/>
            <person name="Castoe T.A."/>
            <person name="Jezkova T."/>
        </authorList>
    </citation>
    <scope>NUCLEOTIDE SEQUENCE [LARGE SCALE GENOMIC DNA]</scope>
    <source>
        <strain evidence="8">NK-2021</strain>
    </source>
</reference>
<dbReference type="InterPro" id="IPR036961">
    <property type="entry name" value="Kinesin_motor_dom_sf"/>
</dbReference>
<dbReference type="PROSITE" id="PS51456">
    <property type="entry name" value="MYOSIN_MOTOR"/>
    <property type="match status" value="1"/>
</dbReference>
<dbReference type="InterPro" id="IPR051567">
    <property type="entry name" value="Unconventional_Myosin_ATPase"/>
</dbReference>
<protein>
    <recommendedName>
        <fullName evidence="7">Myosin motor domain-containing protein</fullName>
    </recommendedName>
</protein>
<feature type="region of interest" description="Disordered" evidence="6">
    <location>
        <begin position="494"/>
        <end position="513"/>
    </location>
</feature>
<feature type="compositionally biased region" description="Low complexity" evidence="6">
    <location>
        <begin position="128"/>
        <end position="145"/>
    </location>
</feature>
<feature type="region of interest" description="Disordered" evidence="6">
    <location>
        <begin position="358"/>
        <end position="456"/>
    </location>
</feature>
<feature type="compositionally biased region" description="Acidic residues" evidence="6">
    <location>
        <begin position="567"/>
        <end position="579"/>
    </location>
</feature>
<evidence type="ECO:0000256" key="2">
    <source>
        <dbReference type="ARBA" id="ARBA00022840"/>
    </source>
</evidence>
<feature type="compositionally biased region" description="Polar residues" evidence="6">
    <location>
        <begin position="358"/>
        <end position="369"/>
    </location>
</feature>
<organism evidence="8 9">
    <name type="scientific">Phrynosoma platyrhinos</name>
    <name type="common">Desert horned lizard</name>
    <dbReference type="NCBI Taxonomy" id="52577"/>
    <lineage>
        <taxon>Eukaryota</taxon>
        <taxon>Metazoa</taxon>
        <taxon>Chordata</taxon>
        <taxon>Craniata</taxon>
        <taxon>Vertebrata</taxon>
        <taxon>Euteleostomi</taxon>
        <taxon>Lepidosauria</taxon>
        <taxon>Squamata</taxon>
        <taxon>Bifurcata</taxon>
        <taxon>Unidentata</taxon>
        <taxon>Episquamata</taxon>
        <taxon>Toxicofera</taxon>
        <taxon>Iguania</taxon>
        <taxon>Phrynosomatidae</taxon>
        <taxon>Phrynosomatinae</taxon>
        <taxon>Phrynosoma</taxon>
    </lineage>
</organism>
<gene>
    <name evidence="8" type="ORF">JD844_020063</name>
</gene>
<feature type="compositionally biased region" description="Polar residues" evidence="6">
    <location>
        <begin position="1038"/>
        <end position="1047"/>
    </location>
</feature>
<keyword evidence="4 5" id="KW-0505">Motor protein</keyword>
<dbReference type="PRINTS" id="PR00193">
    <property type="entry name" value="MYOSINHEAVY"/>
</dbReference>
<feature type="compositionally biased region" description="Basic and acidic residues" evidence="6">
    <location>
        <begin position="429"/>
        <end position="439"/>
    </location>
</feature>